<organism evidence="2 3">
    <name type="scientific">Zestomonas insulae</name>
    <dbReference type="NCBI Taxonomy" id="2809017"/>
    <lineage>
        <taxon>Bacteria</taxon>
        <taxon>Pseudomonadati</taxon>
        <taxon>Pseudomonadota</taxon>
        <taxon>Gammaproteobacteria</taxon>
        <taxon>Pseudomonadales</taxon>
        <taxon>Pseudomonadaceae</taxon>
        <taxon>Zestomonas</taxon>
    </lineage>
</organism>
<evidence type="ECO:0008006" key="4">
    <source>
        <dbReference type="Google" id="ProtNLM"/>
    </source>
</evidence>
<accession>A0ABS2IFA5</accession>
<keyword evidence="3" id="KW-1185">Reference proteome</keyword>
<comment type="caution">
    <text evidence="2">The sequence shown here is derived from an EMBL/GenBank/DDBJ whole genome shotgun (WGS) entry which is preliminary data.</text>
</comment>
<name>A0ABS2IFA5_9GAMM</name>
<sequence length="211" mass="23489">MPRANTWLLGVTLGISAAGLTLLSLSHTPQGRTDAAPAPARDLATSPPPPTPTHTADLQHLLDTPAVKEEERRLAFHNTYRNFFSRTADLSPAQRNSEAQALAQQIDDYEQRGELALSEALLLQVALIRATSGDEQEQKARASVLVARYKALSAAREQRTIEQQDAQFSQYKLEEKRIVDEVMAMDSVPGGLPRDEYLRQQLQEARERAYQ</sequence>
<dbReference type="Proteomes" id="UP000717995">
    <property type="component" value="Unassembled WGS sequence"/>
</dbReference>
<gene>
    <name evidence="2" type="ORF">JQX08_13770</name>
</gene>
<feature type="region of interest" description="Disordered" evidence="1">
    <location>
        <begin position="30"/>
        <end position="54"/>
    </location>
</feature>
<dbReference type="EMBL" id="JAFEUP010000004">
    <property type="protein sequence ID" value="MBM7061776.1"/>
    <property type="molecule type" value="Genomic_DNA"/>
</dbReference>
<evidence type="ECO:0000313" key="2">
    <source>
        <dbReference type="EMBL" id="MBM7061776.1"/>
    </source>
</evidence>
<evidence type="ECO:0000313" key="3">
    <source>
        <dbReference type="Proteomes" id="UP000717995"/>
    </source>
</evidence>
<protein>
    <recommendedName>
        <fullName evidence="4">Lipase modulator</fullName>
    </recommendedName>
</protein>
<proteinExistence type="predicted"/>
<evidence type="ECO:0000256" key="1">
    <source>
        <dbReference type="SAM" id="MobiDB-lite"/>
    </source>
</evidence>
<dbReference type="RefSeq" id="WP_205348973.1">
    <property type="nucleotide sequence ID" value="NZ_JAFEUP010000004.1"/>
</dbReference>
<reference evidence="2 3" key="1">
    <citation type="submission" date="2021-02" db="EMBL/GenBank/DDBJ databases">
        <authorList>
            <person name="Lee D.-H."/>
        </authorList>
    </citation>
    <scope>NUCLEOTIDE SEQUENCE [LARGE SCALE GENOMIC DNA]</scope>
    <source>
        <strain evidence="2 3">UL073</strain>
    </source>
</reference>